<name>A0A150RSC6_SORCE</name>
<reference evidence="1 2" key="1">
    <citation type="submission" date="2014-02" db="EMBL/GenBank/DDBJ databases">
        <title>The small core and large imbalanced accessory genome model reveals a collaborative survival strategy of Sorangium cellulosum strains in nature.</title>
        <authorList>
            <person name="Han K."/>
            <person name="Peng R."/>
            <person name="Blom J."/>
            <person name="Li Y.-Z."/>
        </authorList>
    </citation>
    <scope>NUCLEOTIDE SEQUENCE [LARGE SCALE GENOMIC DNA]</scope>
    <source>
        <strain evidence="1 2">So0149</strain>
    </source>
</reference>
<gene>
    <name evidence="1" type="ORF">BE18_12935</name>
</gene>
<sequence length="216" mass="23384">MQNLARKLESTETFQETGRVVGAGAGGFVVRAGTGEHEAQRAVSCLVEPEVGDVVLLARSERGKSYVLAVLERAPGAAARVVHDGDIELQLRRGRFRVAAQEGIDLASGKDVSVASAGVRVNTVEGNVVFQRLSCFGAAVHAEVEKAKMVFTSLETVAERLTQKLKRSYRLIEQFDHVRADRIDYAAKQTASLRGENTLVTAEELVKLDGEQIHLG</sequence>
<organism evidence="1 2">
    <name type="scientific">Sorangium cellulosum</name>
    <name type="common">Polyangium cellulosum</name>
    <dbReference type="NCBI Taxonomy" id="56"/>
    <lineage>
        <taxon>Bacteria</taxon>
        <taxon>Pseudomonadati</taxon>
        <taxon>Myxococcota</taxon>
        <taxon>Polyangia</taxon>
        <taxon>Polyangiales</taxon>
        <taxon>Polyangiaceae</taxon>
        <taxon>Sorangium</taxon>
    </lineage>
</organism>
<dbReference type="InterPro" id="IPR021927">
    <property type="entry name" value="DUF3540"/>
</dbReference>
<dbReference type="Proteomes" id="UP000075515">
    <property type="component" value="Unassembled WGS sequence"/>
</dbReference>
<evidence type="ECO:0000313" key="2">
    <source>
        <dbReference type="Proteomes" id="UP000075515"/>
    </source>
</evidence>
<protein>
    <recommendedName>
        <fullName evidence="3">DUF3540 domain-containing protein</fullName>
    </recommendedName>
</protein>
<accession>A0A150RSC6</accession>
<comment type="caution">
    <text evidence="1">The sequence shown here is derived from an EMBL/GenBank/DDBJ whole genome shotgun (WGS) entry which is preliminary data.</text>
</comment>
<evidence type="ECO:0000313" key="1">
    <source>
        <dbReference type="EMBL" id="KYF82960.1"/>
    </source>
</evidence>
<proteinExistence type="predicted"/>
<dbReference type="EMBL" id="JEMC01003201">
    <property type="protein sequence ID" value="KYF82960.1"/>
    <property type="molecule type" value="Genomic_DNA"/>
</dbReference>
<dbReference type="Pfam" id="PF12059">
    <property type="entry name" value="DUF3540"/>
    <property type="match status" value="1"/>
</dbReference>
<evidence type="ECO:0008006" key="3">
    <source>
        <dbReference type="Google" id="ProtNLM"/>
    </source>
</evidence>
<dbReference type="AlphaFoldDB" id="A0A150RSC6"/>